<dbReference type="InterPro" id="IPR002197">
    <property type="entry name" value="HTH_Fis"/>
</dbReference>
<accession>A0A6N7Q3N2</accession>
<dbReference type="RefSeq" id="WP_153822334.1">
    <property type="nucleotide sequence ID" value="NZ_WJIE01000008.1"/>
</dbReference>
<dbReference type="OrthoDB" id="9800029at2"/>
<dbReference type="GO" id="GO:0043565">
    <property type="term" value="F:sequence-specific DNA binding"/>
    <property type="evidence" value="ECO:0007669"/>
    <property type="project" value="InterPro"/>
</dbReference>
<dbReference type="SMART" id="SM00448">
    <property type="entry name" value="REC"/>
    <property type="match status" value="1"/>
</dbReference>
<evidence type="ECO:0000259" key="4">
    <source>
        <dbReference type="PROSITE" id="PS50110"/>
    </source>
</evidence>
<dbReference type="InterPro" id="IPR009057">
    <property type="entry name" value="Homeodomain-like_sf"/>
</dbReference>
<evidence type="ECO:0000313" key="6">
    <source>
        <dbReference type="Proteomes" id="UP000440224"/>
    </source>
</evidence>
<dbReference type="SUPFAM" id="SSF52172">
    <property type="entry name" value="CheY-like"/>
    <property type="match status" value="1"/>
</dbReference>
<dbReference type="Pfam" id="PF02954">
    <property type="entry name" value="HTH_8"/>
    <property type="match status" value="1"/>
</dbReference>
<organism evidence="5 6">
    <name type="scientific">Polyangium spumosum</name>
    <dbReference type="NCBI Taxonomy" id="889282"/>
    <lineage>
        <taxon>Bacteria</taxon>
        <taxon>Pseudomonadati</taxon>
        <taxon>Myxococcota</taxon>
        <taxon>Polyangia</taxon>
        <taxon>Polyangiales</taxon>
        <taxon>Polyangiaceae</taxon>
        <taxon>Polyangium</taxon>
    </lineage>
</organism>
<keyword evidence="1 3" id="KW-0597">Phosphoprotein</keyword>
<feature type="domain" description="Response regulatory" evidence="4">
    <location>
        <begin position="7"/>
        <end position="121"/>
    </location>
</feature>
<evidence type="ECO:0000313" key="5">
    <source>
        <dbReference type="EMBL" id="MRG95511.1"/>
    </source>
</evidence>
<evidence type="ECO:0000256" key="2">
    <source>
        <dbReference type="ARBA" id="ARBA00023012"/>
    </source>
</evidence>
<evidence type="ECO:0000256" key="3">
    <source>
        <dbReference type="PROSITE-ProRule" id="PRU00169"/>
    </source>
</evidence>
<dbReference type="Gene3D" id="3.40.50.2300">
    <property type="match status" value="1"/>
</dbReference>
<evidence type="ECO:0000256" key="1">
    <source>
        <dbReference type="ARBA" id="ARBA00022553"/>
    </source>
</evidence>
<feature type="modified residue" description="4-aspartylphosphate" evidence="3">
    <location>
        <position position="56"/>
    </location>
</feature>
<name>A0A6N7Q3N2_9BACT</name>
<dbReference type="SUPFAM" id="SSF46689">
    <property type="entry name" value="Homeodomain-like"/>
    <property type="match status" value="1"/>
</dbReference>
<dbReference type="PANTHER" id="PTHR44591:SF14">
    <property type="entry name" value="PROTEIN PILG"/>
    <property type="match status" value="1"/>
</dbReference>
<dbReference type="AlphaFoldDB" id="A0A6N7Q3N2"/>
<sequence>MPRKIETALLIDDDDAFRTTLQGAMRRRGVQARTAATVEEGLVALEDAPVDLVVVDYRMPRVDGLSALPRLRRLCPEAAIVMLTGFGDIPLAVAAVREGADTLLTKPIDADRLLREATVLFERPRAPLSSSPPSSRTTYKLDELERDAINAALKDSGGVIAVAAKLLGIDRRTLQRKLKKSS</sequence>
<dbReference type="Pfam" id="PF00072">
    <property type="entry name" value="Response_reg"/>
    <property type="match status" value="1"/>
</dbReference>
<dbReference type="PANTHER" id="PTHR44591">
    <property type="entry name" value="STRESS RESPONSE REGULATOR PROTEIN 1"/>
    <property type="match status" value="1"/>
</dbReference>
<proteinExistence type="predicted"/>
<protein>
    <submittedName>
        <fullName evidence="5">Response regulator</fullName>
    </submittedName>
</protein>
<dbReference type="EMBL" id="WJIE01000008">
    <property type="protein sequence ID" value="MRG95511.1"/>
    <property type="molecule type" value="Genomic_DNA"/>
</dbReference>
<comment type="caution">
    <text evidence="5">The sequence shown here is derived from an EMBL/GenBank/DDBJ whole genome shotgun (WGS) entry which is preliminary data.</text>
</comment>
<reference evidence="5 6" key="1">
    <citation type="submission" date="2019-10" db="EMBL/GenBank/DDBJ databases">
        <title>A soil myxobacterium in the family Polyangiaceae.</title>
        <authorList>
            <person name="Li Y."/>
            <person name="Wang J."/>
        </authorList>
    </citation>
    <scope>NUCLEOTIDE SEQUENCE [LARGE SCALE GENOMIC DNA]</scope>
    <source>
        <strain evidence="5 6">DSM 14734</strain>
    </source>
</reference>
<keyword evidence="6" id="KW-1185">Reference proteome</keyword>
<dbReference type="GO" id="GO:0000160">
    <property type="term" value="P:phosphorelay signal transduction system"/>
    <property type="evidence" value="ECO:0007669"/>
    <property type="project" value="UniProtKB-KW"/>
</dbReference>
<dbReference type="PROSITE" id="PS50110">
    <property type="entry name" value="RESPONSE_REGULATORY"/>
    <property type="match status" value="1"/>
</dbReference>
<dbReference type="PRINTS" id="PR01590">
    <property type="entry name" value="HTHFIS"/>
</dbReference>
<gene>
    <name evidence="5" type="ORF">GF068_26870</name>
</gene>
<dbReference type="InterPro" id="IPR011006">
    <property type="entry name" value="CheY-like_superfamily"/>
</dbReference>
<dbReference type="InterPro" id="IPR050595">
    <property type="entry name" value="Bact_response_regulator"/>
</dbReference>
<dbReference type="InterPro" id="IPR001789">
    <property type="entry name" value="Sig_transdc_resp-reg_receiver"/>
</dbReference>
<dbReference type="Proteomes" id="UP000440224">
    <property type="component" value="Unassembled WGS sequence"/>
</dbReference>
<keyword evidence="2" id="KW-0902">Two-component regulatory system</keyword>
<dbReference type="Gene3D" id="1.10.10.60">
    <property type="entry name" value="Homeodomain-like"/>
    <property type="match status" value="1"/>
</dbReference>